<evidence type="ECO:0000259" key="23">
    <source>
        <dbReference type="PROSITE" id="PS50089"/>
    </source>
</evidence>
<evidence type="ECO:0000256" key="15">
    <source>
        <dbReference type="ARBA" id="ARBA00063126"/>
    </source>
</evidence>
<dbReference type="PROSITE" id="PS50089">
    <property type="entry name" value="ZF_RING_2"/>
    <property type="match status" value="1"/>
</dbReference>
<evidence type="ECO:0000256" key="12">
    <source>
        <dbReference type="ARBA" id="ARBA00022989"/>
    </source>
</evidence>
<dbReference type="PANTHER" id="PTHR22763:SF162">
    <property type="entry name" value="TRANSMEMBRANE E3 UBIQUITIN-PROTEIN LIGASE 1"/>
    <property type="match status" value="1"/>
</dbReference>
<keyword evidence="25" id="KW-1185">Reference proteome</keyword>
<dbReference type="UniPathway" id="UPA00143"/>
<evidence type="ECO:0000256" key="14">
    <source>
        <dbReference type="ARBA" id="ARBA00056116"/>
    </source>
</evidence>
<feature type="domain" description="RING-type" evidence="23">
    <location>
        <begin position="776"/>
        <end position="834"/>
    </location>
</feature>
<feature type="transmembrane region" description="Helical" evidence="21">
    <location>
        <begin position="660"/>
        <end position="681"/>
    </location>
</feature>
<dbReference type="Gene3D" id="3.30.40.10">
    <property type="entry name" value="Zinc/RING finger domain, C3HC4 (zinc finger)"/>
    <property type="match status" value="1"/>
</dbReference>
<dbReference type="GO" id="GO:0043161">
    <property type="term" value="P:proteasome-mediated ubiquitin-dependent protein catabolic process"/>
    <property type="evidence" value="ECO:0007669"/>
    <property type="project" value="TreeGrafter"/>
</dbReference>
<evidence type="ECO:0000256" key="2">
    <source>
        <dbReference type="ARBA" id="ARBA00004127"/>
    </source>
</evidence>
<feature type="transmembrane region" description="Helical" evidence="21">
    <location>
        <begin position="409"/>
        <end position="427"/>
    </location>
</feature>
<dbReference type="Pfam" id="PF11145">
    <property type="entry name" value="DUF2921"/>
    <property type="match status" value="1"/>
</dbReference>
<evidence type="ECO:0000256" key="16">
    <source>
        <dbReference type="ARBA" id="ARBA00071072"/>
    </source>
</evidence>
<keyword evidence="6 21" id="KW-0812">Transmembrane</keyword>
<evidence type="ECO:0000256" key="20">
    <source>
        <dbReference type="SAM" id="MobiDB-lite"/>
    </source>
</evidence>
<comment type="function">
    <text evidence="14">Catalytic component of the DSC E3 ubiquitin ligase complex which is required for the srbA transcriptional activator proteolytic cleavage to release the soluble transcription factor from the membrane in low oxygen or sterol conditions. Required for growth during hypoxia and triazole drug susceptibility, as well as for virulence in a murine model of invasive pulmonary aspergillosis (IPA).</text>
</comment>
<accession>A0A084AWT8</accession>
<feature type="transmembrane region" description="Helical" evidence="21">
    <location>
        <begin position="448"/>
        <end position="466"/>
    </location>
</feature>
<name>A0A084AWT8_STACB</name>
<sequence>MATSLPGPVVVFIILLIWLLLPEGDFQGGAPNITDIALQQLARHRDSLAVLNTTRWGDFAPASGTDADGVVHRYLNLTGFREEDGFAWEELDHFLNKGRHLSRHATSLVHDKVQDDDDVQGEAVWANASGTLRGDWIRRETSVPRTHQSYNLSQLAPYFDWVEDRVDWARNITGSSGRMLIRLDDEDTVVPYEQAAAAGSPLVEATVRGIKATVTLEDAASLGHTWDMVLWGIHWPKQGLIMMTTTSEKFDGIFGLPHLTPGPEYFQSSKQLLNESIPAVIDKKEQNIYSDQDLPWSSDLENSLYTMHPSPHCEYIMYAQVHPPARQDLGLAPVDGAQQPLQEIIQAIEDELEAPVGAPVPRAPELQVSAVLYSPDCAFYIETKGPPDFPPGEASHLLGMKSEIHIYHVKIWLLLYAAAMLAQAYLLKAQMTESYTPSNMGRVSFSTASIMSIADGMTFTAAATWVSSARSTLLPTLALVIAAFQSMALGGEFMSRVLKVQLPEHNNRRGRDQSPPGDTNPNDASLGADSLQRPASRSNAGVRDRSNTERSSTVLPLSQPVIVPSDQDVDAEIAEVAAAPPQSTATPSATIPPLSAAQAFQGIVGRYVMLGLCIGFLAISSSTWYASLRSLFLNLCAFSYMSLWVPQIHRNVIRNCRRALSWHFVIGQSVLRMLPIAYFWTYPSNFVFAQLDVLAFGVLCGWVWLQIFVLAVQDVVGPRFCVPSSWVPDAWDYHRVLREDNIEAGGLPLGLAADENTGLERSSREMGRSSLRAIDCTICREVLEVPVVKAGEEDSGVATIFTRKAYMVTPCRHIFHSACLENWMRFRLQCPICREDLPPL</sequence>
<dbReference type="InterPro" id="IPR021319">
    <property type="entry name" value="DUF2921"/>
</dbReference>
<evidence type="ECO:0000256" key="10">
    <source>
        <dbReference type="ARBA" id="ARBA00022786"/>
    </source>
</evidence>
<evidence type="ECO:0000256" key="19">
    <source>
        <dbReference type="PROSITE-ProRule" id="PRU00175"/>
    </source>
</evidence>
<dbReference type="InterPro" id="IPR013083">
    <property type="entry name" value="Znf_RING/FYVE/PHD"/>
</dbReference>
<dbReference type="GO" id="GO:0044695">
    <property type="term" value="C:Dsc E3 ubiquitin ligase complex"/>
    <property type="evidence" value="ECO:0007669"/>
    <property type="project" value="TreeGrafter"/>
</dbReference>
<proteinExistence type="predicted"/>
<feature type="region of interest" description="Disordered" evidence="20">
    <location>
        <begin position="505"/>
        <end position="557"/>
    </location>
</feature>
<dbReference type="SMART" id="SM00184">
    <property type="entry name" value="RING"/>
    <property type="match status" value="1"/>
</dbReference>
<feature type="chain" id="PRO_5001771347" description="DSC E3 ubiquitin ligase complex subunit A" evidence="22">
    <location>
        <begin position="27"/>
        <end position="840"/>
    </location>
</feature>
<gene>
    <name evidence="24" type="ORF">S7711_03747</name>
</gene>
<protein>
    <recommendedName>
        <fullName evidence="16">DSC E3 ubiquitin ligase complex subunit A</fullName>
        <ecNumber evidence="4">2.3.2.27</ecNumber>
    </recommendedName>
    <alternativeName>
        <fullName evidence="17">Defective for SREBP cleavage protein A</fullName>
    </alternativeName>
    <alternativeName>
        <fullName evidence="18">RING-type E3 ubiquitin transferase dscA</fullName>
    </alternativeName>
</protein>
<evidence type="ECO:0000313" key="25">
    <source>
        <dbReference type="Proteomes" id="UP000028045"/>
    </source>
</evidence>
<dbReference type="OrthoDB" id="9984778at2759"/>
<feature type="signal peptide" evidence="22">
    <location>
        <begin position="1"/>
        <end position="26"/>
    </location>
</feature>
<keyword evidence="7" id="KW-0479">Metal-binding</keyword>
<organism evidence="24 25">
    <name type="scientific">Stachybotrys chartarum (strain CBS 109288 / IBT 7711)</name>
    <name type="common">Toxic black mold</name>
    <name type="synonym">Stilbospora chartarum</name>
    <dbReference type="NCBI Taxonomy" id="1280523"/>
    <lineage>
        <taxon>Eukaryota</taxon>
        <taxon>Fungi</taxon>
        <taxon>Dikarya</taxon>
        <taxon>Ascomycota</taxon>
        <taxon>Pezizomycotina</taxon>
        <taxon>Sordariomycetes</taxon>
        <taxon>Hypocreomycetidae</taxon>
        <taxon>Hypocreales</taxon>
        <taxon>Stachybotryaceae</taxon>
        <taxon>Stachybotrys</taxon>
    </lineage>
</organism>
<dbReference type="FunFam" id="3.30.40.10:FF:000626">
    <property type="entry name" value="Transmembrane ubiquitin ligase 1"/>
    <property type="match status" value="1"/>
</dbReference>
<evidence type="ECO:0000256" key="1">
    <source>
        <dbReference type="ARBA" id="ARBA00000900"/>
    </source>
</evidence>
<feature type="transmembrane region" description="Helical" evidence="21">
    <location>
        <begin position="631"/>
        <end position="648"/>
    </location>
</feature>
<keyword evidence="9 19" id="KW-0863">Zinc-finger</keyword>
<comment type="pathway">
    <text evidence="3">Protein modification; protein ubiquitination.</text>
</comment>
<keyword evidence="5" id="KW-0808">Transferase</keyword>
<feature type="transmembrane region" description="Helical" evidence="21">
    <location>
        <begin position="693"/>
        <end position="712"/>
    </location>
</feature>
<evidence type="ECO:0000256" key="4">
    <source>
        <dbReference type="ARBA" id="ARBA00012483"/>
    </source>
</evidence>
<keyword evidence="8 22" id="KW-0732">Signal</keyword>
<evidence type="ECO:0000256" key="8">
    <source>
        <dbReference type="ARBA" id="ARBA00022729"/>
    </source>
</evidence>
<evidence type="ECO:0000256" key="21">
    <source>
        <dbReference type="SAM" id="Phobius"/>
    </source>
</evidence>
<dbReference type="GO" id="GO:0061630">
    <property type="term" value="F:ubiquitin protein ligase activity"/>
    <property type="evidence" value="ECO:0007669"/>
    <property type="project" value="UniProtKB-EC"/>
</dbReference>
<dbReference type="AlphaFoldDB" id="A0A084AWT8"/>
<evidence type="ECO:0000256" key="9">
    <source>
        <dbReference type="ARBA" id="ARBA00022771"/>
    </source>
</evidence>
<dbReference type="HOGENOM" id="CLU_010475_0_0_1"/>
<dbReference type="InterPro" id="IPR050731">
    <property type="entry name" value="HRD1_E3_ubiq-ligases"/>
</dbReference>
<dbReference type="PANTHER" id="PTHR22763">
    <property type="entry name" value="RING ZINC FINGER PROTEIN"/>
    <property type="match status" value="1"/>
</dbReference>
<comment type="subcellular location">
    <subcellularLocation>
        <location evidence="2">Endomembrane system</location>
        <topology evidence="2">Multi-pass membrane protein</topology>
    </subcellularLocation>
</comment>
<dbReference type="InterPro" id="IPR024766">
    <property type="entry name" value="Znf_RING_H2"/>
</dbReference>
<keyword evidence="12 21" id="KW-1133">Transmembrane helix</keyword>
<dbReference type="GO" id="GO:0016567">
    <property type="term" value="P:protein ubiquitination"/>
    <property type="evidence" value="ECO:0007669"/>
    <property type="project" value="UniProtKB-UniPathway"/>
</dbReference>
<evidence type="ECO:0000313" key="24">
    <source>
        <dbReference type="EMBL" id="KEY69767.1"/>
    </source>
</evidence>
<evidence type="ECO:0000256" key="7">
    <source>
        <dbReference type="ARBA" id="ARBA00022723"/>
    </source>
</evidence>
<dbReference type="GO" id="GO:0008270">
    <property type="term" value="F:zinc ion binding"/>
    <property type="evidence" value="ECO:0007669"/>
    <property type="project" value="UniProtKB-KW"/>
</dbReference>
<comment type="catalytic activity">
    <reaction evidence="1">
        <text>S-ubiquitinyl-[E2 ubiquitin-conjugating enzyme]-L-cysteine + [acceptor protein]-L-lysine = [E2 ubiquitin-conjugating enzyme]-L-cysteine + N(6)-ubiquitinyl-[acceptor protein]-L-lysine.</text>
        <dbReference type="EC" id="2.3.2.27"/>
    </reaction>
</comment>
<dbReference type="EC" id="2.3.2.27" evidence="4"/>
<dbReference type="SUPFAM" id="SSF57850">
    <property type="entry name" value="RING/U-box"/>
    <property type="match status" value="1"/>
</dbReference>
<keyword evidence="13 21" id="KW-0472">Membrane</keyword>
<dbReference type="GO" id="GO:0012505">
    <property type="term" value="C:endomembrane system"/>
    <property type="evidence" value="ECO:0007669"/>
    <property type="project" value="UniProtKB-SubCell"/>
</dbReference>
<evidence type="ECO:0000256" key="6">
    <source>
        <dbReference type="ARBA" id="ARBA00022692"/>
    </source>
</evidence>
<dbReference type="Pfam" id="PF12678">
    <property type="entry name" value="zf-rbx1"/>
    <property type="match status" value="1"/>
</dbReference>
<dbReference type="Proteomes" id="UP000028045">
    <property type="component" value="Unassembled WGS sequence"/>
</dbReference>
<evidence type="ECO:0000256" key="17">
    <source>
        <dbReference type="ARBA" id="ARBA00077885"/>
    </source>
</evidence>
<feature type="transmembrane region" description="Helical" evidence="21">
    <location>
        <begin position="607"/>
        <end position="625"/>
    </location>
</feature>
<dbReference type="InterPro" id="IPR001841">
    <property type="entry name" value="Znf_RING"/>
</dbReference>
<comment type="subunit">
    <text evidence="15">Component of the DSC E3 ubiquitin ligase complex composed of dscA, dscB, dscC and dscD.</text>
</comment>
<evidence type="ECO:0000256" key="18">
    <source>
        <dbReference type="ARBA" id="ARBA00082128"/>
    </source>
</evidence>
<evidence type="ECO:0000256" key="5">
    <source>
        <dbReference type="ARBA" id="ARBA00022679"/>
    </source>
</evidence>
<evidence type="ECO:0000256" key="13">
    <source>
        <dbReference type="ARBA" id="ARBA00023136"/>
    </source>
</evidence>
<evidence type="ECO:0000256" key="3">
    <source>
        <dbReference type="ARBA" id="ARBA00004906"/>
    </source>
</evidence>
<feature type="transmembrane region" description="Helical" evidence="21">
    <location>
        <begin position="472"/>
        <end position="491"/>
    </location>
</feature>
<evidence type="ECO:0000256" key="11">
    <source>
        <dbReference type="ARBA" id="ARBA00022833"/>
    </source>
</evidence>
<evidence type="ECO:0000256" key="22">
    <source>
        <dbReference type="SAM" id="SignalP"/>
    </source>
</evidence>
<dbReference type="EMBL" id="KL648513">
    <property type="protein sequence ID" value="KEY69767.1"/>
    <property type="molecule type" value="Genomic_DNA"/>
</dbReference>
<reference evidence="24 25" key="1">
    <citation type="journal article" date="2014" name="BMC Genomics">
        <title>Comparative genome sequencing reveals chemotype-specific gene clusters in the toxigenic black mold Stachybotrys.</title>
        <authorList>
            <person name="Semeiks J."/>
            <person name="Borek D."/>
            <person name="Otwinowski Z."/>
            <person name="Grishin N.V."/>
        </authorList>
    </citation>
    <scope>NUCLEOTIDE SEQUENCE [LARGE SCALE GENOMIC DNA]</scope>
    <source>
        <strain evidence="25">CBS 109288 / IBT 7711</strain>
    </source>
</reference>
<keyword evidence="11" id="KW-0862">Zinc</keyword>
<keyword evidence="10" id="KW-0833">Ubl conjugation pathway</keyword>